<organism evidence="4 5">
    <name type="scientific">Mortierella polycephala</name>
    <dbReference type="NCBI Taxonomy" id="41804"/>
    <lineage>
        <taxon>Eukaryota</taxon>
        <taxon>Fungi</taxon>
        <taxon>Fungi incertae sedis</taxon>
        <taxon>Mucoromycota</taxon>
        <taxon>Mortierellomycotina</taxon>
        <taxon>Mortierellomycetes</taxon>
        <taxon>Mortierellales</taxon>
        <taxon>Mortierellaceae</taxon>
        <taxon>Mortierella</taxon>
    </lineage>
</organism>
<keyword evidence="5" id="KW-1185">Reference proteome</keyword>
<dbReference type="OrthoDB" id="69928at2759"/>
<dbReference type="InterPro" id="IPR045153">
    <property type="entry name" value="Est1/Ebs1-like"/>
</dbReference>
<dbReference type="SUPFAM" id="SSF48452">
    <property type="entry name" value="TPR-like"/>
    <property type="match status" value="1"/>
</dbReference>
<feature type="region of interest" description="Disordered" evidence="1">
    <location>
        <begin position="224"/>
        <end position="251"/>
    </location>
</feature>
<dbReference type="Pfam" id="PF10374">
    <property type="entry name" value="EST1"/>
    <property type="match status" value="1"/>
</dbReference>
<feature type="region of interest" description="Disordered" evidence="1">
    <location>
        <begin position="741"/>
        <end position="772"/>
    </location>
</feature>
<feature type="compositionally biased region" description="Acidic residues" evidence="1">
    <location>
        <begin position="984"/>
        <end position="997"/>
    </location>
</feature>
<feature type="domain" description="DNA/RNA-binding" evidence="2">
    <location>
        <begin position="318"/>
        <end position="584"/>
    </location>
</feature>
<dbReference type="Proteomes" id="UP000726737">
    <property type="component" value="Unassembled WGS sequence"/>
</dbReference>
<dbReference type="InterPro" id="IPR019458">
    <property type="entry name" value="Est1-like_N"/>
</dbReference>
<name>A0A9P6QCC1_9FUNG</name>
<dbReference type="AlphaFoldDB" id="A0A9P6QCC1"/>
<dbReference type="GO" id="GO:0070034">
    <property type="term" value="F:telomerase RNA binding"/>
    <property type="evidence" value="ECO:0007669"/>
    <property type="project" value="TreeGrafter"/>
</dbReference>
<feature type="domain" description="Telomerase activating protein Est1-like N-terminal" evidence="3">
    <location>
        <begin position="143"/>
        <end position="283"/>
    </location>
</feature>
<dbReference type="Gene3D" id="1.25.40.10">
    <property type="entry name" value="Tetratricopeptide repeat domain"/>
    <property type="match status" value="1"/>
</dbReference>
<protein>
    <submittedName>
        <fullName evidence="4">Protein smg7</fullName>
    </submittedName>
</protein>
<dbReference type="Gene3D" id="3.40.50.1010">
    <property type="entry name" value="5'-nuclease"/>
    <property type="match status" value="1"/>
</dbReference>
<evidence type="ECO:0000313" key="5">
    <source>
        <dbReference type="Proteomes" id="UP000726737"/>
    </source>
</evidence>
<feature type="compositionally biased region" description="Low complexity" evidence="1">
    <location>
        <begin position="81"/>
        <end position="93"/>
    </location>
</feature>
<feature type="region of interest" description="Disordered" evidence="1">
    <location>
        <begin position="790"/>
        <end position="826"/>
    </location>
</feature>
<sequence>MSSSTSHLSLENHNQLVRQLYLDASLLEQTIQQHVETHRVGCRSSTSSHPSSPASERRLNLSDTSVTSHQHRRQISTASPNSNNRRSSRQQQQGPQDEQGFQLPTPEQFRTSDEELIFLRDSLKDVFEVLLLEDLIAAAEKSIDERLWRNVFYTHIEELRAELRKLDKNNPRRQEVTDSLLKLLDKGTGFYHEMITALSCEHQLDLTTVAVDLLQSESGINKSKTTLQDSKSVQHRGRHGQGRQQSRIKEELPATTYPKESLANCIQKCFMYLGDLARYRTNILLESNSASAAAQAFGLGKSRPQGKPSASDWHMAHMYYQRAIRTFPDSGKPYGQIAILASYANDDLGALYWYSQSLAARCPSTVVRDNLKVFFSRYQNRFKDLLSSIYPTAEGLNDTTSADEDMDTSPENHPMSVKRLALNRMELDMLFIKIQMDLFEPHLQSSTFCDPGILEAICHKLSSKVEGRGYEGTVHKMIASLVFVVHDLFARSSIAPLTVTSATKEGALGLKKAQRTGLIYLLAMTTVLLNHQLKCLNSTSPEDSGTFSRLRQDLISPTLYLIEFWISHWDQVWGTIRLEEKWSVGSDSADFSLKKTTVAFFRSFVNVLNIVRSPDQAALSPEDISYKALFLLQQDRSSFFGLLPFRRFHIQLATCFDVVENPEETRYYRLLLFAEKVIQASEGIRGTVMELTIEPVSDNNTNGATYYRLLDTDDKRLLRERGFKVLASHWLQDQVSSLQKGLENTERRSGQNNRQAAPQNRKDNTRTRGLVPISTLPGTVKLPLSGQTRLTDHYQRGGPRSAMSGMSRSSRSNTEHNAAVSRGFPDKNDPPRWTCVVDFSVLVWHLAGVKALLDHRQCLIIVPLDVIDRLDQAKKGQDKENQKTREAIRFLDDRLNMVRWGMTEPLLVGQNVKDSLGRWSEAIPFLIQEDEVMKDPTDQGNVQMDIGQDGDVVMTDVDAGKDAEGGHGAGSKDLDKKSNAAAGETEEQLNDDIEDDDEEEVEVRNAMNVPRIWRPILGACLFMLRKRDEAHRIPEDRFVLLTEDQDLAYYAGWFNIPTHSILTWKHNGI</sequence>
<proteinExistence type="predicted"/>
<evidence type="ECO:0000256" key="1">
    <source>
        <dbReference type="SAM" id="MobiDB-lite"/>
    </source>
</evidence>
<dbReference type="PANTHER" id="PTHR15696">
    <property type="entry name" value="SMG-7 SUPPRESSOR WITH MORPHOLOGICAL EFFECT ON GENITALIA PROTEIN 7"/>
    <property type="match status" value="1"/>
</dbReference>
<dbReference type="InterPro" id="IPR011990">
    <property type="entry name" value="TPR-like_helical_dom_sf"/>
</dbReference>
<dbReference type="InterPro" id="IPR018834">
    <property type="entry name" value="DNA/RNA-bd_Est1-type"/>
</dbReference>
<accession>A0A9P6QCC1</accession>
<feature type="region of interest" description="Disordered" evidence="1">
    <location>
        <begin position="38"/>
        <end position="106"/>
    </location>
</feature>
<dbReference type="PANTHER" id="PTHR15696:SF0">
    <property type="entry name" value="TELOMERASE-BINDING PROTEIN EST1A"/>
    <property type="match status" value="1"/>
</dbReference>
<gene>
    <name evidence="4" type="primary">SMG7</name>
    <name evidence="4" type="ORF">BG011_009240</name>
</gene>
<feature type="compositionally biased region" description="Basic and acidic residues" evidence="1">
    <location>
        <begin position="959"/>
        <end position="978"/>
    </location>
</feature>
<feature type="compositionally biased region" description="Low complexity" evidence="1">
    <location>
        <begin position="796"/>
        <end position="812"/>
    </location>
</feature>
<reference evidence="4" key="1">
    <citation type="journal article" date="2020" name="Fungal Divers.">
        <title>Resolving the Mortierellaceae phylogeny through synthesis of multi-gene phylogenetics and phylogenomics.</title>
        <authorList>
            <person name="Vandepol N."/>
            <person name="Liber J."/>
            <person name="Desiro A."/>
            <person name="Na H."/>
            <person name="Kennedy M."/>
            <person name="Barry K."/>
            <person name="Grigoriev I.V."/>
            <person name="Miller A.N."/>
            <person name="O'Donnell K."/>
            <person name="Stajich J.E."/>
            <person name="Bonito G."/>
        </authorList>
    </citation>
    <scope>NUCLEOTIDE SEQUENCE</scope>
    <source>
        <strain evidence="4">KOD948</strain>
    </source>
</reference>
<dbReference type="GO" id="GO:0042162">
    <property type="term" value="F:telomeric DNA binding"/>
    <property type="evidence" value="ECO:0007669"/>
    <property type="project" value="TreeGrafter"/>
</dbReference>
<dbReference type="GO" id="GO:0005697">
    <property type="term" value="C:telomerase holoenzyme complex"/>
    <property type="evidence" value="ECO:0007669"/>
    <property type="project" value="TreeGrafter"/>
</dbReference>
<feature type="region of interest" description="Disordered" evidence="1">
    <location>
        <begin position="959"/>
        <end position="997"/>
    </location>
</feature>
<feature type="compositionally biased region" description="Low complexity" evidence="1">
    <location>
        <begin position="44"/>
        <end position="54"/>
    </location>
</feature>
<evidence type="ECO:0000259" key="3">
    <source>
        <dbReference type="Pfam" id="PF10374"/>
    </source>
</evidence>
<dbReference type="EMBL" id="JAAAJA010000081">
    <property type="protein sequence ID" value="KAG0263138.1"/>
    <property type="molecule type" value="Genomic_DNA"/>
</dbReference>
<evidence type="ECO:0000313" key="4">
    <source>
        <dbReference type="EMBL" id="KAG0263138.1"/>
    </source>
</evidence>
<evidence type="ECO:0000259" key="2">
    <source>
        <dbReference type="Pfam" id="PF10373"/>
    </source>
</evidence>
<dbReference type="GO" id="GO:0000184">
    <property type="term" value="P:nuclear-transcribed mRNA catabolic process, nonsense-mediated decay"/>
    <property type="evidence" value="ECO:0007669"/>
    <property type="project" value="TreeGrafter"/>
</dbReference>
<comment type="caution">
    <text evidence="4">The sequence shown here is derived from an EMBL/GenBank/DDBJ whole genome shotgun (WGS) entry which is preliminary data.</text>
</comment>
<dbReference type="Pfam" id="PF10373">
    <property type="entry name" value="EST1_DNA_bind"/>
    <property type="match status" value="1"/>
</dbReference>